<feature type="compositionally biased region" description="Basic and acidic residues" evidence="4">
    <location>
        <begin position="63"/>
        <end position="75"/>
    </location>
</feature>
<name>A0A0W0EYP5_MONRR</name>
<dbReference type="GO" id="GO:0005634">
    <property type="term" value="C:nucleus"/>
    <property type="evidence" value="ECO:0007669"/>
    <property type="project" value="UniProtKB-UniRule"/>
</dbReference>
<dbReference type="Proteomes" id="UP000054988">
    <property type="component" value="Unassembled WGS sequence"/>
</dbReference>
<feature type="region of interest" description="Disordered" evidence="4">
    <location>
        <begin position="413"/>
        <end position="461"/>
    </location>
</feature>
<proteinExistence type="predicted"/>
<feature type="region of interest" description="Disordered" evidence="4">
    <location>
        <begin position="63"/>
        <end position="234"/>
    </location>
</feature>
<reference evidence="6 7" key="1">
    <citation type="submission" date="2015-12" db="EMBL/GenBank/DDBJ databases">
        <title>Draft genome sequence of Moniliophthora roreri, the causal agent of frosty pod rot of cacao.</title>
        <authorList>
            <person name="Aime M.C."/>
            <person name="Diaz-Valderrama J.R."/>
            <person name="Kijpornyongpan T."/>
            <person name="Phillips-Mora W."/>
        </authorList>
    </citation>
    <scope>NUCLEOTIDE SEQUENCE [LARGE SCALE GENOMIC DNA]</scope>
    <source>
        <strain evidence="6 7">MCA 2952</strain>
    </source>
</reference>
<dbReference type="PANTHER" id="PTHR45789">
    <property type="entry name" value="FI18025P1"/>
    <property type="match status" value="1"/>
</dbReference>
<evidence type="ECO:0000256" key="1">
    <source>
        <dbReference type="ARBA" id="ARBA00023125"/>
    </source>
</evidence>
<feature type="domain" description="HMG box" evidence="5">
    <location>
        <begin position="9"/>
        <end position="81"/>
    </location>
</feature>
<feature type="compositionally biased region" description="Polar residues" evidence="4">
    <location>
        <begin position="413"/>
        <end position="426"/>
    </location>
</feature>
<keyword evidence="1 3" id="KW-0238">DNA-binding</keyword>
<feature type="compositionally biased region" description="Polar residues" evidence="4">
    <location>
        <begin position="120"/>
        <end position="132"/>
    </location>
</feature>
<dbReference type="Pfam" id="PF00505">
    <property type="entry name" value="HMG_box"/>
    <property type="match status" value="1"/>
</dbReference>
<evidence type="ECO:0000313" key="7">
    <source>
        <dbReference type="Proteomes" id="UP000054988"/>
    </source>
</evidence>
<keyword evidence="2 3" id="KW-0539">Nucleus</keyword>
<sequence length="461" mass="50881">MATAKEPKIPRPPNAWILYRSDMAATITAQLQQTGQRKTQAQISKEISEMWKNVDPQTKMEYERRAEAKKHEHSEMYPGYRFQPMKKEEKQKQKELKRISDKEARQKSRAIAHPYARPQRTVSPSEYPTPTSFIPPPHLQTSSTYPMDFGHHNFGPSPPVYAAESPASVQTPESQPSSLEPPAPTLSLDATHIRDPAGSSNNGTQDYHALDSSNHWNPAPFSHDSTPAGASAIWPGSSQQTQEFVSLNIPQPSYVQVPEFDETLATMTRTDNPSIFQLSNIDYSLLDSNAELDVALGSLDFDPSIFSGTSWNDILQTFTNGDMGALDVSQPQSEAGPSQSMHDEQSYTNHLHQGSANPSRNTSGNVPSHHSSDAGSFNDMYAYINYDGGESSTDNTILPPAPVHISRFTSSSSDAYVPESSTSAGSPFTPPIHNNHRRPGGSWRPNLQREVPVPQWKVPAS</sequence>
<dbReference type="Gene3D" id="1.10.30.10">
    <property type="entry name" value="High mobility group box domain"/>
    <property type="match status" value="1"/>
</dbReference>
<dbReference type="InterPro" id="IPR009071">
    <property type="entry name" value="HMG_box_dom"/>
</dbReference>
<feature type="DNA-binding region" description="HMG box" evidence="3">
    <location>
        <begin position="9"/>
        <end position="81"/>
    </location>
</feature>
<dbReference type="EMBL" id="LATX01002445">
    <property type="protein sequence ID" value="KTB29191.1"/>
    <property type="molecule type" value="Genomic_DNA"/>
</dbReference>
<organism evidence="6 7">
    <name type="scientific">Moniliophthora roreri</name>
    <name type="common">Frosty pod rot fungus</name>
    <name type="synonym">Monilia roreri</name>
    <dbReference type="NCBI Taxonomy" id="221103"/>
    <lineage>
        <taxon>Eukaryota</taxon>
        <taxon>Fungi</taxon>
        <taxon>Dikarya</taxon>
        <taxon>Basidiomycota</taxon>
        <taxon>Agaricomycotina</taxon>
        <taxon>Agaricomycetes</taxon>
        <taxon>Agaricomycetidae</taxon>
        <taxon>Agaricales</taxon>
        <taxon>Marasmiineae</taxon>
        <taxon>Marasmiaceae</taxon>
        <taxon>Moniliophthora</taxon>
    </lineage>
</organism>
<dbReference type="PROSITE" id="PS50118">
    <property type="entry name" value="HMG_BOX_2"/>
    <property type="match status" value="1"/>
</dbReference>
<comment type="caution">
    <text evidence="6">The sequence shown here is derived from an EMBL/GenBank/DDBJ whole genome shotgun (WGS) entry which is preliminary data.</text>
</comment>
<dbReference type="GO" id="GO:0000978">
    <property type="term" value="F:RNA polymerase II cis-regulatory region sequence-specific DNA binding"/>
    <property type="evidence" value="ECO:0007669"/>
    <property type="project" value="TreeGrafter"/>
</dbReference>
<feature type="compositionally biased region" description="Polar residues" evidence="4">
    <location>
        <begin position="167"/>
        <end position="178"/>
    </location>
</feature>
<feature type="compositionally biased region" description="Basic and acidic residues" evidence="4">
    <location>
        <begin position="85"/>
        <end position="106"/>
    </location>
</feature>
<dbReference type="eggNOG" id="KOG0527">
    <property type="taxonomic scope" value="Eukaryota"/>
</dbReference>
<accession>A0A0W0EYP5</accession>
<feature type="region of interest" description="Disordered" evidence="4">
    <location>
        <begin position="323"/>
        <end position="374"/>
    </location>
</feature>
<gene>
    <name evidence="6" type="ORF">WG66_18244</name>
</gene>
<evidence type="ECO:0000256" key="3">
    <source>
        <dbReference type="PROSITE-ProRule" id="PRU00267"/>
    </source>
</evidence>
<dbReference type="CDD" id="cd01389">
    <property type="entry name" value="HMG-box_ROX1-like"/>
    <property type="match status" value="1"/>
</dbReference>
<protein>
    <recommendedName>
        <fullName evidence="5">HMG box domain-containing protein</fullName>
    </recommendedName>
</protein>
<evidence type="ECO:0000259" key="5">
    <source>
        <dbReference type="PROSITE" id="PS50118"/>
    </source>
</evidence>
<evidence type="ECO:0000313" key="6">
    <source>
        <dbReference type="EMBL" id="KTB29191.1"/>
    </source>
</evidence>
<dbReference type="PANTHER" id="PTHR45789:SF2">
    <property type="entry name" value="FI18025P1"/>
    <property type="match status" value="1"/>
</dbReference>
<dbReference type="SMART" id="SM00398">
    <property type="entry name" value="HMG"/>
    <property type="match status" value="1"/>
</dbReference>
<dbReference type="SUPFAM" id="SSF47095">
    <property type="entry name" value="HMG-box"/>
    <property type="match status" value="1"/>
</dbReference>
<dbReference type="GO" id="GO:0000981">
    <property type="term" value="F:DNA-binding transcription factor activity, RNA polymerase II-specific"/>
    <property type="evidence" value="ECO:0007669"/>
    <property type="project" value="TreeGrafter"/>
</dbReference>
<evidence type="ECO:0000256" key="2">
    <source>
        <dbReference type="ARBA" id="ARBA00023242"/>
    </source>
</evidence>
<feature type="compositionally biased region" description="Polar residues" evidence="4">
    <location>
        <begin position="198"/>
        <end position="216"/>
    </location>
</feature>
<dbReference type="AlphaFoldDB" id="A0A0W0EYP5"/>
<feature type="compositionally biased region" description="Polar residues" evidence="4">
    <location>
        <begin position="329"/>
        <end position="374"/>
    </location>
</feature>
<dbReference type="InterPro" id="IPR036910">
    <property type="entry name" value="HMG_box_dom_sf"/>
</dbReference>
<dbReference type="InterPro" id="IPR051356">
    <property type="entry name" value="SOX/SOX-like_TF"/>
</dbReference>
<evidence type="ECO:0000256" key="4">
    <source>
        <dbReference type="SAM" id="MobiDB-lite"/>
    </source>
</evidence>